<name>A0ABP8MBE3_9BACT</name>
<dbReference type="Proteomes" id="UP001500840">
    <property type="component" value="Unassembled WGS sequence"/>
</dbReference>
<keyword evidence="2" id="KW-1185">Reference proteome</keyword>
<dbReference type="NCBIfam" id="TIGR03696">
    <property type="entry name" value="Rhs_assc_core"/>
    <property type="match status" value="1"/>
</dbReference>
<protein>
    <recommendedName>
        <fullName evidence="3">tRNA3(Ser)-specific nuclease WapA</fullName>
    </recommendedName>
</protein>
<gene>
    <name evidence="1" type="ORF">GCM10023156_10240</name>
</gene>
<sequence length="307" mass="35363">MTATFDAWNRMTKLVDDSNSNVLLENQYDGRNFRVVAKEYTSGSLSATREYYFTDSWQCVEERIDTSNTPRRQYVWGMRYIDDLVARDRDISPSGGLLGERLYYLADANWNTTAVVSDSGSVQERYEYDPYGKLSCFEPDFTPRSSSNYSVHYTYTSREWTPVAGLYYFRNRWYDPQLGRFSSRDPIGYEDGLNLYRGNFNVNALDPTGLFVIEIGCRSACELPCKTACGAPSIACFRLIAPWKIKACILAAAAACREGCVWACEARCNRPPFNGCDEFIRMDLDDFPTPWEAWEEDRKRKEELKKL</sequence>
<evidence type="ECO:0008006" key="3">
    <source>
        <dbReference type="Google" id="ProtNLM"/>
    </source>
</evidence>
<dbReference type="PANTHER" id="PTHR32305">
    <property type="match status" value="1"/>
</dbReference>
<dbReference type="PANTHER" id="PTHR32305:SF15">
    <property type="entry name" value="PROTEIN RHSA-RELATED"/>
    <property type="match status" value="1"/>
</dbReference>
<dbReference type="PRINTS" id="PR00394">
    <property type="entry name" value="RHSPROTEIN"/>
</dbReference>
<dbReference type="Gene3D" id="2.180.10.10">
    <property type="entry name" value="RHS repeat-associated core"/>
    <property type="match status" value="1"/>
</dbReference>
<evidence type="ECO:0000313" key="2">
    <source>
        <dbReference type="Proteomes" id="UP001500840"/>
    </source>
</evidence>
<dbReference type="InterPro" id="IPR050708">
    <property type="entry name" value="T6SS_VgrG/RHS"/>
</dbReference>
<dbReference type="InterPro" id="IPR022385">
    <property type="entry name" value="Rhs_assc_core"/>
</dbReference>
<dbReference type="RefSeq" id="WP_345320049.1">
    <property type="nucleotide sequence ID" value="NZ_BAABGA010000013.1"/>
</dbReference>
<organism evidence="1 2">
    <name type="scientific">Novipirellula rosea</name>
    <dbReference type="NCBI Taxonomy" id="1031540"/>
    <lineage>
        <taxon>Bacteria</taxon>
        <taxon>Pseudomonadati</taxon>
        <taxon>Planctomycetota</taxon>
        <taxon>Planctomycetia</taxon>
        <taxon>Pirellulales</taxon>
        <taxon>Pirellulaceae</taxon>
        <taxon>Novipirellula</taxon>
    </lineage>
</organism>
<reference evidence="2" key="1">
    <citation type="journal article" date="2019" name="Int. J. Syst. Evol. Microbiol.">
        <title>The Global Catalogue of Microorganisms (GCM) 10K type strain sequencing project: providing services to taxonomists for standard genome sequencing and annotation.</title>
        <authorList>
            <consortium name="The Broad Institute Genomics Platform"/>
            <consortium name="The Broad Institute Genome Sequencing Center for Infectious Disease"/>
            <person name="Wu L."/>
            <person name="Ma J."/>
        </authorList>
    </citation>
    <scope>NUCLEOTIDE SEQUENCE [LARGE SCALE GENOMIC DNA]</scope>
    <source>
        <strain evidence="2">JCM 17759</strain>
    </source>
</reference>
<proteinExistence type="predicted"/>
<comment type="caution">
    <text evidence="1">The sequence shown here is derived from an EMBL/GenBank/DDBJ whole genome shotgun (WGS) entry which is preliminary data.</text>
</comment>
<evidence type="ECO:0000313" key="1">
    <source>
        <dbReference type="EMBL" id="GAA4447844.1"/>
    </source>
</evidence>
<dbReference type="EMBL" id="BAABGA010000013">
    <property type="protein sequence ID" value="GAA4447844.1"/>
    <property type="molecule type" value="Genomic_DNA"/>
</dbReference>
<accession>A0ABP8MBE3</accession>